<feature type="chain" id="PRO_5021349869" description="Secreted protein CSS2 C-terminal domain-containing protein" evidence="1">
    <location>
        <begin position="21"/>
        <end position="195"/>
    </location>
</feature>
<evidence type="ECO:0000313" key="4">
    <source>
        <dbReference type="Proteomes" id="UP000297299"/>
    </source>
</evidence>
<evidence type="ECO:0000313" key="3">
    <source>
        <dbReference type="EMBL" id="TEY44878.1"/>
    </source>
</evidence>
<dbReference type="OrthoDB" id="5059029at2759"/>
<protein>
    <recommendedName>
        <fullName evidence="2">Secreted protein CSS2 C-terminal domain-containing protein</fullName>
    </recommendedName>
</protein>
<accession>A0A4Y8CSS6</accession>
<sequence>MRFSMSQSLLAIGCITPIYSLAIDSTSIIEGKQMPDKWIRYDLTPVNTATTAVSLTPRTDVSVCEIIRNTAACLTVANILINWTASVAASIKSLSNQGSCSTSYGSLDGISWVYYATGRNCDTTAEAATIQGAIKNHLETTDGNKLCGTECLDLTHSGTWNGYLLVGPTSNFNSGAYCGPSLSFGQCTSGGKNDV</sequence>
<gene>
    <name evidence="3" type="ORF">BOTCAL_0342g00020</name>
</gene>
<feature type="signal peptide" evidence="1">
    <location>
        <begin position="1"/>
        <end position="20"/>
    </location>
</feature>
<evidence type="ECO:0000256" key="1">
    <source>
        <dbReference type="SAM" id="SignalP"/>
    </source>
</evidence>
<dbReference type="Pfam" id="PF20521">
    <property type="entry name" value="DUF6736"/>
    <property type="match status" value="1"/>
</dbReference>
<dbReference type="Proteomes" id="UP000297299">
    <property type="component" value="Unassembled WGS sequence"/>
</dbReference>
<name>A0A4Y8CSS6_9HELO</name>
<reference evidence="3 4" key="1">
    <citation type="submission" date="2017-11" db="EMBL/GenBank/DDBJ databases">
        <title>Comparative genomics of Botrytis spp.</title>
        <authorList>
            <person name="Valero-Jimenez C.A."/>
            <person name="Tapia P."/>
            <person name="Veloso J."/>
            <person name="Silva-Moreno E."/>
            <person name="Staats M."/>
            <person name="Valdes J.H."/>
            <person name="Van Kan J.A.L."/>
        </authorList>
    </citation>
    <scope>NUCLEOTIDE SEQUENCE [LARGE SCALE GENOMIC DNA]</scope>
    <source>
        <strain evidence="3 4">MUCL2830</strain>
    </source>
</reference>
<evidence type="ECO:0000259" key="2">
    <source>
        <dbReference type="Pfam" id="PF20521"/>
    </source>
</evidence>
<proteinExistence type="predicted"/>
<organism evidence="3 4">
    <name type="scientific">Botryotinia calthae</name>
    <dbReference type="NCBI Taxonomy" id="38488"/>
    <lineage>
        <taxon>Eukaryota</taxon>
        <taxon>Fungi</taxon>
        <taxon>Dikarya</taxon>
        <taxon>Ascomycota</taxon>
        <taxon>Pezizomycotina</taxon>
        <taxon>Leotiomycetes</taxon>
        <taxon>Helotiales</taxon>
        <taxon>Sclerotiniaceae</taxon>
        <taxon>Botryotinia</taxon>
    </lineage>
</organism>
<comment type="caution">
    <text evidence="3">The sequence shown here is derived from an EMBL/GenBank/DDBJ whole genome shotgun (WGS) entry which is preliminary data.</text>
</comment>
<dbReference type="InterPro" id="IPR046624">
    <property type="entry name" value="CSS2_C"/>
</dbReference>
<keyword evidence="4" id="KW-1185">Reference proteome</keyword>
<feature type="domain" description="Secreted protein CSS2 C-terminal" evidence="2">
    <location>
        <begin position="52"/>
        <end position="177"/>
    </location>
</feature>
<dbReference type="AlphaFoldDB" id="A0A4Y8CSS6"/>
<dbReference type="EMBL" id="PHWZ01000341">
    <property type="protein sequence ID" value="TEY44878.1"/>
    <property type="molecule type" value="Genomic_DNA"/>
</dbReference>
<keyword evidence="1" id="KW-0732">Signal</keyword>